<feature type="transmembrane region" description="Helical" evidence="6">
    <location>
        <begin position="21"/>
        <end position="42"/>
    </location>
</feature>
<keyword evidence="5 6" id="KW-0472">Membrane</keyword>
<dbReference type="EMBL" id="CP042436">
    <property type="protein sequence ID" value="QEC64151.1"/>
    <property type="molecule type" value="Genomic_DNA"/>
</dbReference>
<dbReference type="InterPro" id="IPR003838">
    <property type="entry name" value="ABC3_permease_C"/>
</dbReference>
<reference evidence="9 10" key="1">
    <citation type="journal article" date="2017" name="Curr. Microbiol.">
        <title>Mucilaginibacter ginsenosidivorans sp. nov., Isolated from Soil of Ginseng Field.</title>
        <authorList>
            <person name="Kim M.M."/>
            <person name="Siddiqi M.Z."/>
            <person name="Im W.T."/>
        </authorList>
    </citation>
    <scope>NUCLEOTIDE SEQUENCE [LARGE SCALE GENOMIC DNA]</scope>
    <source>
        <strain evidence="9 10">Gsoil 3017</strain>
    </source>
</reference>
<dbReference type="GO" id="GO:0022857">
    <property type="term" value="F:transmembrane transporter activity"/>
    <property type="evidence" value="ECO:0007669"/>
    <property type="project" value="TreeGrafter"/>
</dbReference>
<evidence type="ECO:0000313" key="9">
    <source>
        <dbReference type="EMBL" id="QEC64151.1"/>
    </source>
</evidence>
<dbReference type="PANTHER" id="PTHR30572">
    <property type="entry name" value="MEMBRANE COMPONENT OF TRANSPORTER-RELATED"/>
    <property type="match status" value="1"/>
</dbReference>
<evidence type="ECO:0000256" key="2">
    <source>
        <dbReference type="ARBA" id="ARBA00022475"/>
    </source>
</evidence>
<dbReference type="InterPro" id="IPR050250">
    <property type="entry name" value="Macrolide_Exporter_MacB"/>
</dbReference>
<feature type="transmembrane region" description="Helical" evidence="6">
    <location>
        <begin position="378"/>
        <end position="403"/>
    </location>
</feature>
<feature type="domain" description="ABC3 transporter permease C-terminal" evidence="7">
    <location>
        <begin position="691"/>
        <end position="804"/>
    </location>
</feature>
<dbReference type="PANTHER" id="PTHR30572:SF18">
    <property type="entry name" value="ABC-TYPE MACROLIDE FAMILY EXPORT SYSTEM PERMEASE COMPONENT 2"/>
    <property type="match status" value="1"/>
</dbReference>
<feature type="transmembrane region" description="Helical" evidence="6">
    <location>
        <begin position="774"/>
        <end position="794"/>
    </location>
</feature>
<gene>
    <name evidence="9" type="ORF">FRZ54_16720</name>
</gene>
<dbReference type="RefSeq" id="WP_147032724.1">
    <property type="nucleotide sequence ID" value="NZ_CP042436.1"/>
</dbReference>
<evidence type="ECO:0000313" key="10">
    <source>
        <dbReference type="Proteomes" id="UP000321479"/>
    </source>
</evidence>
<keyword evidence="2" id="KW-1003">Cell membrane</keyword>
<feature type="transmembrane region" description="Helical" evidence="6">
    <location>
        <begin position="424"/>
        <end position="447"/>
    </location>
</feature>
<dbReference type="Proteomes" id="UP000321479">
    <property type="component" value="Chromosome"/>
</dbReference>
<proteinExistence type="predicted"/>
<evidence type="ECO:0000256" key="6">
    <source>
        <dbReference type="SAM" id="Phobius"/>
    </source>
</evidence>
<comment type="subcellular location">
    <subcellularLocation>
        <location evidence="1">Cell membrane</location>
        <topology evidence="1">Multi-pass membrane protein</topology>
    </subcellularLocation>
</comment>
<dbReference type="OrthoDB" id="1451596at2"/>
<accession>A0A5B8V0J2</accession>
<feature type="domain" description="ABC3 transporter permease C-terminal" evidence="7">
    <location>
        <begin position="292"/>
        <end position="408"/>
    </location>
</feature>
<feature type="transmembrane region" description="Helical" evidence="6">
    <location>
        <begin position="692"/>
        <end position="712"/>
    </location>
</feature>
<evidence type="ECO:0000256" key="1">
    <source>
        <dbReference type="ARBA" id="ARBA00004651"/>
    </source>
</evidence>
<evidence type="ECO:0000259" key="7">
    <source>
        <dbReference type="Pfam" id="PF02687"/>
    </source>
</evidence>
<keyword evidence="4 6" id="KW-1133">Transmembrane helix</keyword>
<feature type="transmembrane region" description="Helical" evidence="6">
    <location>
        <begin position="740"/>
        <end position="759"/>
    </location>
</feature>
<organism evidence="9 10">
    <name type="scientific">Mucilaginibacter ginsenosidivorans</name>
    <dbReference type="NCBI Taxonomy" id="398053"/>
    <lineage>
        <taxon>Bacteria</taxon>
        <taxon>Pseudomonadati</taxon>
        <taxon>Bacteroidota</taxon>
        <taxon>Sphingobacteriia</taxon>
        <taxon>Sphingobacteriales</taxon>
        <taxon>Sphingobacteriaceae</taxon>
        <taxon>Mucilaginibacter</taxon>
    </lineage>
</organism>
<dbReference type="InterPro" id="IPR025857">
    <property type="entry name" value="MacB_PCD"/>
</dbReference>
<name>A0A5B8V0J2_9SPHI</name>
<sequence>MIKNYFKIALRNIQRNKLYSLINIAGLTIGLTACLLVATVVLDDLSYDHQWQKADRIYRIISIDKSSKNAIQQFPQSFTGLGPSFKRNFPEVEEYCRMHIAKHRFKMGGNKDGVEMHIISAEPSVWKVLNFDVTGGNPRAFTKGYINMVITEKIKKQYFSNADPVGKVITDLPEFGKPVSYLITGVIKDIPANSTLRSDILTINEMRPDDDILHPEGYGTFSEQYLLLKHGASAKALEAKTNKWFAGYVTNKEMHYSFTFQPIRDIYLRSTDLSGNSEIRGDIKNVYIFSGVAIFLLLIACINFVNLTTARALKRVREAGIRKVLGADRRELIAQFLFESLLFFCISFAAGMFFYVVFLRSVEAYLGHPLTITLQANILLFSITCGAMLIVSVLTGIYPALLVSAQNPVSTLKGKINEYIGSNFLRKTLVVTQFAISVAVLTVTIIVQKQLHFINNKDLGYDKNNLLHFTNISWDGKGDAFKHEVLTIPGIENASIATWYPESGGGGYMTLSADDPAQKGNKLKVWYINGDFDFVRTMKFRLVKGRLLDPKFSRDAINADSLMMQGGNKLDSARNGQSMLISAFTAKMFSVKSLGESVKGATGIPVGIVNNFNNESLKEDMKPVFISASKNMRYGCMLMRIQPGSEKTVLAKLYKVWQHFFPDKVFEYAWSDQELSRQYAAEQKLQQLFTTFSFMILTLAALGLFGLTTFIAEIRVKEIGIRKVLGASVSAISITLSKDFIKLVLIAILVASPVAWYFANRWLENYAYKITLNWWLFALSGLGAITIAIMTISYQTIKAATANPVKSLRSE</sequence>
<dbReference type="Pfam" id="PF02687">
    <property type="entry name" value="FtsX"/>
    <property type="match status" value="2"/>
</dbReference>
<dbReference type="GO" id="GO:0005886">
    <property type="term" value="C:plasma membrane"/>
    <property type="evidence" value="ECO:0007669"/>
    <property type="project" value="UniProtKB-SubCell"/>
</dbReference>
<dbReference type="AlphaFoldDB" id="A0A5B8V0J2"/>
<dbReference type="KEGG" id="mgin:FRZ54_16720"/>
<evidence type="ECO:0000256" key="5">
    <source>
        <dbReference type="ARBA" id="ARBA00023136"/>
    </source>
</evidence>
<feature type="transmembrane region" description="Helical" evidence="6">
    <location>
        <begin position="286"/>
        <end position="307"/>
    </location>
</feature>
<dbReference type="Pfam" id="PF12704">
    <property type="entry name" value="MacB_PCD"/>
    <property type="match status" value="1"/>
</dbReference>
<protein>
    <submittedName>
        <fullName evidence="9">FtsX-like permease family protein</fullName>
    </submittedName>
</protein>
<keyword evidence="10" id="KW-1185">Reference proteome</keyword>
<evidence type="ECO:0000259" key="8">
    <source>
        <dbReference type="Pfam" id="PF12704"/>
    </source>
</evidence>
<feature type="transmembrane region" description="Helical" evidence="6">
    <location>
        <begin position="332"/>
        <end position="358"/>
    </location>
</feature>
<feature type="domain" description="MacB-like periplasmic core" evidence="8">
    <location>
        <begin position="20"/>
        <end position="240"/>
    </location>
</feature>
<evidence type="ECO:0000256" key="4">
    <source>
        <dbReference type="ARBA" id="ARBA00022989"/>
    </source>
</evidence>
<evidence type="ECO:0000256" key="3">
    <source>
        <dbReference type="ARBA" id="ARBA00022692"/>
    </source>
</evidence>
<keyword evidence="3 6" id="KW-0812">Transmembrane</keyword>
<dbReference type="PROSITE" id="PS51257">
    <property type="entry name" value="PROKAR_LIPOPROTEIN"/>
    <property type="match status" value="1"/>
</dbReference>